<dbReference type="AlphaFoldDB" id="A0A2X2CV93"/>
<gene>
    <name evidence="2" type="primary">tonB5</name>
    <name evidence="2" type="ORF">NCTC11842_04192</name>
</gene>
<evidence type="ECO:0000256" key="1">
    <source>
        <dbReference type="SAM" id="MobiDB-lite"/>
    </source>
</evidence>
<organism evidence="2 3">
    <name type="scientific">Pseudomonas luteola</name>
    <dbReference type="NCBI Taxonomy" id="47886"/>
    <lineage>
        <taxon>Bacteria</taxon>
        <taxon>Pseudomonadati</taxon>
        <taxon>Pseudomonadota</taxon>
        <taxon>Gammaproteobacteria</taxon>
        <taxon>Pseudomonadales</taxon>
        <taxon>Pseudomonadaceae</taxon>
        <taxon>Pseudomonas</taxon>
    </lineage>
</organism>
<evidence type="ECO:0000313" key="2">
    <source>
        <dbReference type="EMBL" id="SPZ11948.1"/>
    </source>
</evidence>
<dbReference type="Proteomes" id="UP000250443">
    <property type="component" value="Unassembled WGS sequence"/>
</dbReference>
<reference evidence="2 3" key="1">
    <citation type="submission" date="2018-06" db="EMBL/GenBank/DDBJ databases">
        <authorList>
            <consortium name="Pathogen Informatics"/>
            <person name="Doyle S."/>
        </authorList>
    </citation>
    <scope>NUCLEOTIDE SEQUENCE [LARGE SCALE GENOMIC DNA]</scope>
    <source>
        <strain evidence="2 3">NCTC11842</strain>
    </source>
</reference>
<feature type="region of interest" description="Disordered" evidence="1">
    <location>
        <begin position="107"/>
        <end position="138"/>
    </location>
</feature>
<feature type="compositionally biased region" description="Basic and acidic residues" evidence="1">
    <location>
        <begin position="127"/>
        <end position="138"/>
    </location>
</feature>
<evidence type="ECO:0000313" key="3">
    <source>
        <dbReference type="Proteomes" id="UP000250443"/>
    </source>
</evidence>
<dbReference type="EMBL" id="UAUF01000014">
    <property type="protein sequence ID" value="SPZ11948.1"/>
    <property type="molecule type" value="Genomic_DNA"/>
</dbReference>
<name>A0A2X2CV93_PSELU</name>
<proteinExistence type="predicted"/>
<protein>
    <submittedName>
        <fullName evidence="2">Protein TonB</fullName>
    </submittedName>
</protein>
<sequence length="296" mass="32511">MSTLWPFRQVARRAIISLFTASAAALTYDEPYDFFVADGMLPMMAEDRRRAYLRAMQIDVWLPRTTLPFAAPSRPELLAYVDPTALPEEPAPAVARPAPKVEAPAAKLVRPERPTVSAAKVATPPESESRPEPVKREAPPRFSLQLLRAGSCLLLVDLPAGASLAGRDPAYVLLRNMLHAAGLPDSPQSLGEPIRWPLLANAALDQGPAEARTFVQSVVGSQLETETCDCLWLVGSAAARFVSSDDAKIECQEIRLDSLGSAWVIPGLEALMEQPRLKADVWRAMQRIRPRWTDVR</sequence>
<accession>A0A2X2CV93</accession>